<feature type="domain" description="Thioredoxin" evidence="3">
    <location>
        <begin position="20"/>
        <end position="175"/>
    </location>
</feature>
<dbReference type="Gene3D" id="1.25.40.10">
    <property type="entry name" value="Tetratricopeptide repeat domain"/>
    <property type="match status" value="1"/>
</dbReference>
<dbReference type="STRING" id="1144750.SAMN05443431_10936"/>
<proteinExistence type="predicted"/>
<dbReference type="PROSITE" id="PS51352">
    <property type="entry name" value="THIOREDOXIN_2"/>
    <property type="match status" value="1"/>
</dbReference>
<reference evidence="5" key="1">
    <citation type="submission" date="2016-10" db="EMBL/GenBank/DDBJ databases">
        <authorList>
            <person name="Varghese N."/>
            <person name="Submissions S."/>
        </authorList>
    </citation>
    <scope>NUCLEOTIDE SEQUENCE [LARGE SCALE GENOMIC DNA]</scope>
    <source>
        <strain evidence="5">DSM 28881</strain>
    </source>
</reference>
<dbReference type="InterPro" id="IPR036249">
    <property type="entry name" value="Thioredoxin-like_sf"/>
</dbReference>
<dbReference type="CDD" id="cd02947">
    <property type="entry name" value="TRX_family"/>
    <property type="match status" value="1"/>
</dbReference>
<dbReference type="EMBL" id="FORM01000009">
    <property type="protein sequence ID" value="SFJ53644.1"/>
    <property type="molecule type" value="Genomic_DNA"/>
</dbReference>
<dbReference type="PROSITE" id="PS50005">
    <property type="entry name" value="TPR"/>
    <property type="match status" value="1"/>
</dbReference>
<evidence type="ECO:0000259" key="3">
    <source>
        <dbReference type="PROSITE" id="PS51352"/>
    </source>
</evidence>
<dbReference type="RefSeq" id="WP_090841675.1">
    <property type="nucleotide sequence ID" value="NZ_FORM01000009.1"/>
</dbReference>
<dbReference type="Proteomes" id="UP000199559">
    <property type="component" value="Unassembled WGS sequence"/>
</dbReference>
<gene>
    <name evidence="4" type="ORF">SAMN05443431_10936</name>
</gene>
<keyword evidence="5" id="KW-1185">Reference proteome</keyword>
<protein>
    <submittedName>
        <fullName evidence="4">Thioredoxin</fullName>
    </submittedName>
</protein>
<keyword evidence="2" id="KW-0732">Signal</keyword>
<evidence type="ECO:0000256" key="2">
    <source>
        <dbReference type="SAM" id="SignalP"/>
    </source>
</evidence>
<evidence type="ECO:0000313" key="4">
    <source>
        <dbReference type="EMBL" id="SFJ53644.1"/>
    </source>
</evidence>
<sequence length="297" mass="34783">MKLLVSIALFLVTLTTTIAQTINTEVMDGKGQPKLLGKINKDGLLKDGYKTWFNKNHDEYIANEKLINTFKDSLNNYTIKVFLGTWCGDSKKEVPRFYKVLELANFNMDNLEVFALDNTKESYKKGPNGEEKGFNIHRVPTFIFYKDGKEINRIVEHPVETLERDIEKIVTNQRYFAKYYVANITFYNMNEKPLEDLIALESNFLTYFPDYSEGSKELNTLGYWHLKDKQFDKALYLFDLNTKMFPNNPNVFDSLGEAFYMTKNYKEATKNYNKVLQFKPEDKNALEMLDKIRAEQK</sequence>
<feature type="chain" id="PRO_5011606868" evidence="2">
    <location>
        <begin position="22"/>
        <end position="297"/>
    </location>
</feature>
<dbReference type="SUPFAM" id="SSF52833">
    <property type="entry name" value="Thioredoxin-like"/>
    <property type="match status" value="1"/>
</dbReference>
<dbReference type="InterPro" id="IPR011990">
    <property type="entry name" value="TPR-like_helical_dom_sf"/>
</dbReference>
<dbReference type="Gene3D" id="3.40.30.10">
    <property type="entry name" value="Glutaredoxin"/>
    <property type="match status" value="1"/>
</dbReference>
<dbReference type="InterPro" id="IPR013766">
    <property type="entry name" value="Thioredoxin_domain"/>
</dbReference>
<evidence type="ECO:0000313" key="5">
    <source>
        <dbReference type="Proteomes" id="UP000199559"/>
    </source>
</evidence>
<feature type="repeat" description="TPR" evidence="1">
    <location>
        <begin position="249"/>
        <end position="282"/>
    </location>
</feature>
<evidence type="ECO:0000256" key="1">
    <source>
        <dbReference type="PROSITE-ProRule" id="PRU00339"/>
    </source>
</evidence>
<dbReference type="InterPro" id="IPR019734">
    <property type="entry name" value="TPR_rpt"/>
</dbReference>
<organism evidence="4 5">
    <name type="scientific">Olleya namhaensis</name>
    <dbReference type="NCBI Taxonomy" id="1144750"/>
    <lineage>
        <taxon>Bacteria</taxon>
        <taxon>Pseudomonadati</taxon>
        <taxon>Bacteroidota</taxon>
        <taxon>Flavobacteriia</taxon>
        <taxon>Flavobacteriales</taxon>
        <taxon>Flavobacteriaceae</taxon>
    </lineage>
</organism>
<dbReference type="Pfam" id="PF00085">
    <property type="entry name" value="Thioredoxin"/>
    <property type="match status" value="1"/>
</dbReference>
<dbReference type="GO" id="GO:0006950">
    <property type="term" value="P:response to stress"/>
    <property type="evidence" value="ECO:0007669"/>
    <property type="project" value="UniProtKB-ARBA"/>
</dbReference>
<dbReference type="AlphaFoldDB" id="A0A1I3S4C2"/>
<keyword evidence="1" id="KW-0802">TPR repeat</keyword>
<feature type="signal peptide" evidence="2">
    <location>
        <begin position="1"/>
        <end position="21"/>
    </location>
</feature>
<dbReference type="SUPFAM" id="SSF48452">
    <property type="entry name" value="TPR-like"/>
    <property type="match status" value="1"/>
</dbReference>
<name>A0A1I3S4C2_9FLAO</name>
<accession>A0A1I3S4C2</accession>
<dbReference type="SMART" id="SM00028">
    <property type="entry name" value="TPR"/>
    <property type="match status" value="2"/>
</dbReference>